<dbReference type="RefSeq" id="WP_013720771.1">
    <property type="nucleotide sequence ID" value="NZ_LGVO01000048.1"/>
</dbReference>
<proteinExistence type="predicted"/>
<dbReference type="Proteomes" id="UP000037540">
    <property type="component" value="Unassembled WGS sequence"/>
</dbReference>
<organism evidence="2 3">
    <name type="scientific">Clostridium botulinum</name>
    <dbReference type="NCBI Taxonomy" id="1491"/>
    <lineage>
        <taxon>Bacteria</taxon>
        <taxon>Bacillati</taxon>
        <taxon>Bacillota</taxon>
        <taxon>Clostridia</taxon>
        <taxon>Eubacteriales</taxon>
        <taxon>Clostridiaceae</taxon>
        <taxon>Clostridium</taxon>
    </lineage>
</organism>
<dbReference type="AlphaFoldDB" id="A0A9Q1UYR6"/>
<dbReference type="OrthoDB" id="9811665at2"/>
<comment type="caution">
    <text evidence="2">The sequence shown here is derived from an EMBL/GenBank/DDBJ whole genome shotgun (WGS) entry which is preliminary data.</text>
</comment>
<dbReference type="EMBL" id="LGVR01000031">
    <property type="protein sequence ID" value="KOA88188.1"/>
    <property type="molecule type" value="Genomic_DNA"/>
</dbReference>
<dbReference type="Pfam" id="PF10544">
    <property type="entry name" value="T5orf172"/>
    <property type="match status" value="1"/>
</dbReference>
<dbReference type="SMART" id="SM00974">
    <property type="entry name" value="T5orf172"/>
    <property type="match status" value="1"/>
</dbReference>
<feature type="domain" description="Bacteriophage T5 Orf172 DNA-binding" evidence="1">
    <location>
        <begin position="38"/>
        <end position="121"/>
    </location>
</feature>
<dbReference type="InterPro" id="IPR018306">
    <property type="entry name" value="Phage_T5_Orf172_DNA-bd"/>
</dbReference>
<sequence length="149" mass="17465">MKELQTQLEALEKDKEDVYNREQNTRAGYVYVISNIGSFGENVYKIGMTRRLEPTDRVKELSGTSVPFSFDIHAMIFSEDAPKLESKLHEVFRNNEVNKINHRKEFFKVSLEEIEKIVKEEFDKPVEFTKLAQAEEYRQSLVLENTLTI</sequence>
<evidence type="ECO:0000313" key="2">
    <source>
        <dbReference type="EMBL" id="KOA88188.1"/>
    </source>
</evidence>
<reference evidence="2 3" key="1">
    <citation type="submission" date="2015-07" db="EMBL/GenBank/DDBJ databases">
        <title>Draft genome sequences of 17 French Clostridium botulinum group III.</title>
        <authorList>
            <person name="Woudstra C."/>
            <person name="Le Marechal C."/>
            <person name="Souillard R."/>
            <person name="Bayon-Auboyer M.-H."/>
            <person name="Dessouter D."/>
            <person name="Fach P."/>
        </authorList>
    </citation>
    <scope>NUCLEOTIDE SEQUENCE [LARGE SCALE GENOMIC DNA]</scope>
    <source>
        <strain evidence="2 3">12LNRI-CD</strain>
    </source>
</reference>
<protein>
    <recommendedName>
        <fullName evidence="1">Bacteriophage T5 Orf172 DNA-binding domain-containing protein</fullName>
    </recommendedName>
</protein>
<accession>A0A9Q1UYR6</accession>
<gene>
    <name evidence="2" type="ORF">ADU74_06875</name>
</gene>
<evidence type="ECO:0000313" key="3">
    <source>
        <dbReference type="Proteomes" id="UP000037540"/>
    </source>
</evidence>
<evidence type="ECO:0000259" key="1">
    <source>
        <dbReference type="SMART" id="SM00974"/>
    </source>
</evidence>
<name>A0A9Q1UYR6_CLOBO</name>